<dbReference type="AlphaFoldDB" id="A0A2P5EHR4"/>
<accession>A0A2P5EHR4</accession>
<proteinExistence type="predicted"/>
<organism evidence="2 3">
    <name type="scientific">Trema orientale</name>
    <name type="common">Charcoal tree</name>
    <name type="synonym">Celtis orientalis</name>
    <dbReference type="NCBI Taxonomy" id="63057"/>
    <lineage>
        <taxon>Eukaryota</taxon>
        <taxon>Viridiplantae</taxon>
        <taxon>Streptophyta</taxon>
        <taxon>Embryophyta</taxon>
        <taxon>Tracheophyta</taxon>
        <taxon>Spermatophyta</taxon>
        <taxon>Magnoliopsida</taxon>
        <taxon>eudicotyledons</taxon>
        <taxon>Gunneridae</taxon>
        <taxon>Pentapetalae</taxon>
        <taxon>rosids</taxon>
        <taxon>fabids</taxon>
        <taxon>Rosales</taxon>
        <taxon>Cannabaceae</taxon>
        <taxon>Trema</taxon>
    </lineage>
</organism>
<sequence length="210" mass="23258">MVERTTAIFPENSVFPIVTHKGSNEFFTENRFSLLSQLDLVLEDLRASTTYNLASPAQASLNTRQTWRTSLVPRDEDAEKSNMFEQFNEVGEADVFGCQLVLRPESSSDISNSKSEYDMDSMSQDEDDPEDRLDGIVPLFGDTTSGMHDLVQSGEQNRQLQPAAFVASPISVAQPPLLLEDAINEGQAVHVGGPLVQWKDRLRLAGFYGA</sequence>
<dbReference type="InParanoid" id="A0A2P5EHR4"/>
<dbReference type="Proteomes" id="UP000237000">
    <property type="component" value="Unassembled WGS sequence"/>
</dbReference>
<gene>
    <name evidence="2" type="ORF">TorRG33x02_190710</name>
</gene>
<reference evidence="3" key="1">
    <citation type="submission" date="2016-06" db="EMBL/GenBank/DDBJ databases">
        <title>Parallel loss of symbiosis genes in relatives of nitrogen-fixing non-legume Parasponia.</title>
        <authorList>
            <person name="Van Velzen R."/>
            <person name="Holmer R."/>
            <person name="Bu F."/>
            <person name="Rutten L."/>
            <person name="Van Zeijl A."/>
            <person name="Liu W."/>
            <person name="Santuari L."/>
            <person name="Cao Q."/>
            <person name="Sharma T."/>
            <person name="Shen D."/>
            <person name="Roswanjaya Y."/>
            <person name="Wardhani T."/>
            <person name="Kalhor M.S."/>
            <person name="Jansen J."/>
            <person name="Van den Hoogen J."/>
            <person name="Gungor B."/>
            <person name="Hartog M."/>
            <person name="Hontelez J."/>
            <person name="Verver J."/>
            <person name="Yang W.-C."/>
            <person name="Schijlen E."/>
            <person name="Repin R."/>
            <person name="Schilthuizen M."/>
            <person name="Schranz E."/>
            <person name="Heidstra R."/>
            <person name="Miyata K."/>
            <person name="Fedorova E."/>
            <person name="Kohlen W."/>
            <person name="Bisseling T."/>
            <person name="Smit S."/>
            <person name="Geurts R."/>
        </authorList>
    </citation>
    <scope>NUCLEOTIDE SEQUENCE [LARGE SCALE GENOMIC DNA]</scope>
    <source>
        <strain evidence="3">cv. RG33-2</strain>
    </source>
</reference>
<name>A0A2P5EHR4_TREOI</name>
<keyword evidence="3" id="KW-1185">Reference proteome</keyword>
<evidence type="ECO:0000256" key="1">
    <source>
        <dbReference type="SAM" id="MobiDB-lite"/>
    </source>
</evidence>
<dbReference type="EMBL" id="JXTC01000152">
    <property type="protein sequence ID" value="PON85097.1"/>
    <property type="molecule type" value="Genomic_DNA"/>
</dbReference>
<evidence type="ECO:0000313" key="3">
    <source>
        <dbReference type="Proteomes" id="UP000237000"/>
    </source>
</evidence>
<evidence type="ECO:0000313" key="2">
    <source>
        <dbReference type="EMBL" id="PON85097.1"/>
    </source>
</evidence>
<dbReference type="OrthoDB" id="10555221at2759"/>
<comment type="caution">
    <text evidence="2">The sequence shown here is derived from an EMBL/GenBank/DDBJ whole genome shotgun (WGS) entry which is preliminary data.</text>
</comment>
<feature type="region of interest" description="Disordered" evidence="1">
    <location>
        <begin position="107"/>
        <end position="131"/>
    </location>
</feature>
<protein>
    <submittedName>
        <fullName evidence="2">Uncharacterized protein</fullName>
    </submittedName>
</protein>